<evidence type="ECO:0000256" key="18">
    <source>
        <dbReference type="PIRSR" id="PIRSR038885-1"/>
    </source>
</evidence>
<evidence type="ECO:0000256" key="9">
    <source>
        <dbReference type="ARBA" id="ARBA00022723"/>
    </source>
</evidence>
<dbReference type="CDD" id="cd00290">
    <property type="entry name" value="cytochrome_b_C"/>
    <property type="match status" value="1"/>
</dbReference>
<evidence type="ECO:0000256" key="5">
    <source>
        <dbReference type="ARBA" id="ARBA00022448"/>
    </source>
</evidence>
<keyword evidence="13 19" id="KW-0408">Iron</keyword>
<comment type="subunit">
    <text evidence="3">The main subunits of complex b-c1 are: cytochrome b, cytochrome c1 and the Rieske protein.</text>
</comment>
<dbReference type="InterPro" id="IPR027387">
    <property type="entry name" value="Cytb/b6-like_sf"/>
</dbReference>
<evidence type="ECO:0000256" key="20">
    <source>
        <dbReference type="RuleBase" id="RU362117"/>
    </source>
</evidence>
<feature type="transmembrane region" description="Helical" evidence="20">
    <location>
        <begin position="320"/>
        <end position="340"/>
    </location>
</feature>
<evidence type="ECO:0000256" key="16">
    <source>
        <dbReference type="ARBA" id="ARBA00023136"/>
    </source>
</evidence>
<feature type="transmembrane region" description="Helical" evidence="20">
    <location>
        <begin position="78"/>
        <end position="99"/>
    </location>
</feature>
<dbReference type="InterPro" id="IPR005798">
    <property type="entry name" value="Cyt_b/b6_C"/>
</dbReference>
<keyword evidence="7 20" id="KW-0679">Respiratory chain</keyword>
<geneLocation type="mitochondrion" evidence="23"/>
<evidence type="ECO:0000256" key="2">
    <source>
        <dbReference type="ARBA" id="ARBA00004448"/>
    </source>
</evidence>
<keyword evidence="10" id="KW-0999">Mitochondrion inner membrane</keyword>
<dbReference type="SUPFAM" id="SSF81648">
    <property type="entry name" value="a domain/subunit of cytochrome bc1 complex (Ubiquinol-cytochrome c reductase)"/>
    <property type="match status" value="1"/>
</dbReference>
<dbReference type="Pfam" id="PF00032">
    <property type="entry name" value="Cytochrom_B_C"/>
    <property type="match status" value="1"/>
</dbReference>
<dbReference type="AlphaFoldDB" id="A0A8X8RI04"/>
<keyword evidence="9 19" id="KW-0479">Metal-binding</keyword>
<dbReference type="InterPro" id="IPR005797">
    <property type="entry name" value="Cyt_b/b6_N"/>
</dbReference>
<gene>
    <name evidence="23" type="primary">CYTB</name>
</gene>
<feature type="transmembrane region" description="Helical" evidence="20">
    <location>
        <begin position="289"/>
        <end position="308"/>
    </location>
</feature>
<feature type="transmembrane region" description="Helical" evidence="20">
    <location>
        <begin position="31"/>
        <end position="57"/>
    </location>
</feature>
<feature type="transmembrane region" description="Helical" evidence="20">
    <location>
        <begin position="263"/>
        <end position="282"/>
    </location>
</feature>
<evidence type="ECO:0000256" key="11">
    <source>
        <dbReference type="ARBA" id="ARBA00022982"/>
    </source>
</evidence>
<feature type="transmembrane region" description="Helical" evidence="20">
    <location>
        <begin position="221"/>
        <end position="243"/>
    </location>
</feature>
<evidence type="ECO:0000256" key="19">
    <source>
        <dbReference type="PIRSR" id="PIRSR038885-2"/>
    </source>
</evidence>
<evidence type="ECO:0000256" key="8">
    <source>
        <dbReference type="ARBA" id="ARBA00022692"/>
    </source>
</evidence>
<sequence>MNKPIRTAHPLMKMANGALVDLPTPTNISSWWNFGSLLGTCLVIQIVTGVFLAMHYCSNIDMAFSSIVHICRDVNYGWILRTLHANGASMFFICIYMHIGRNIYYGSYKLMHTWSIGVLILFVTMATAFMGYVLPWGQMSFWGATVITNLLSAVPYMGTDLVQWVWGGFAVDNATLTRFFALHFLMPFVIMAMVMIHLLFLHQTGSTNPMGLKSDTDKMSFHPYFTMKDIVGLIILFMALTILSLKEPYLLGDPDNFIPANPLVTPVHIQPEWYFLFAYAILRSIPNKLGGVVALAMSIAILFIMPVYKSNFSGMQFYPINQVLFWTMTNTVILLTWIGARPVEDPYILTGQVLTILYFMYYVTSPLMTSYWDTLNK</sequence>
<proteinExistence type="inferred from homology"/>
<evidence type="ECO:0000259" key="21">
    <source>
        <dbReference type="PROSITE" id="PS51002"/>
    </source>
</evidence>
<feature type="binding site" description="axial binding residue" evidence="19">
    <location>
        <position position="197"/>
    </location>
    <ligand>
        <name>heme b</name>
        <dbReference type="ChEBI" id="CHEBI:60344"/>
        <label>b566</label>
    </ligand>
    <ligandPart>
        <name>Fe</name>
        <dbReference type="ChEBI" id="CHEBI:18248"/>
    </ligandPart>
</feature>
<dbReference type="GO" id="GO:0016491">
    <property type="term" value="F:oxidoreductase activity"/>
    <property type="evidence" value="ECO:0007669"/>
    <property type="project" value="UniProtKB-UniRule"/>
</dbReference>
<evidence type="ECO:0000259" key="22">
    <source>
        <dbReference type="PROSITE" id="PS51003"/>
    </source>
</evidence>
<protein>
    <recommendedName>
        <fullName evidence="4 20">Cytochrome b</fullName>
    </recommendedName>
</protein>
<name>A0A8X8RI04_9NEOP</name>
<dbReference type="InterPro" id="IPR048260">
    <property type="entry name" value="Cytochrome_b_C_euk/bac"/>
</dbReference>
<dbReference type="InterPro" id="IPR016174">
    <property type="entry name" value="Di-haem_cyt_TM"/>
</dbReference>
<dbReference type="PANTHER" id="PTHR19271">
    <property type="entry name" value="CYTOCHROME B"/>
    <property type="match status" value="1"/>
</dbReference>
<evidence type="ECO:0000256" key="6">
    <source>
        <dbReference type="ARBA" id="ARBA00022617"/>
    </source>
</evidence>
<comment type="function">
    <text evidence="1 20">Component of the ubiquinol-cytochrome c reductase complex (complex III or cytochrome b-c1 complex) that is part of the mitochondrial respiratory chain. The b-c1 complex mediates electron transfer from ubiquinol to cytochrome c. Contributes to the generation of a proton gradient across the mitochondrial membrane that is then used for ATP synthesis.</text>
</comment>
<feature type="binding site" description="axial binding residue" evidence="19">
    <location>
        <position position="183"/>
    </location>
    <ligand>
        <name>heme b</name>
        <dbReference type="ChEBI" id="CHEBI:60344"/>
        <label>b562</label>
    </ligand>
    <ligandPart>
        <name>Fe</name>
        <dbReference type="ChEBI" id="CHEBI:18248"/>
    </ligandPart>
</feature>
<feature type="transmembrane region" description="Helical" evidence="20">
    <location>
        <begin position="179"/>
        <end position="200"/>
    </location>
</feature>
<dbReference type="InterPro" id="IPR036150">
    <property type="entry name" value="Cyt_b/b6_C_sf"/>
</dbReference>
<feature type="transmembrane region" description="Helical" evidence="20">
    <location>
        <begin position="347"/>
        <end position="364"/>
    </location>
</feature>
<dbReference type="Pfam" id="PF00033">
    <property type="entry name" value="Cytochrome_B"/>
    <property type="match status" value="1"/>
</dbReference>
<keyword evidence="5 20" id="KW-0813">Transport</keyword>
<evidence type="ECO:0000313" key="23">
    <source>
        <dbReference type="EMBL" id="URX54368.1"/>
    </source>
</evidence>
<reference evidence="23" key="1">
    <citation type="journal article" date="2022" name="Mol. Biol. Evol.">
        <title>Molecular phylogeny reveals the past transoceanic voyages of drywood termites (Isoptera, Kalotermitidae).</title>
        <authorList>
            <person name="Bucek A."/>
            <person name="Wang M."/>
            <person name="Sobotnik J."/>
            <person name="Hellemans S."/>
            <person name="Sillam-Dusses D."/>
            <person name="Mizumoto N."/>
            <person name="Stiblik P."/>
            <person name="Clitheroe C."/>
            <person name="Lu T."/>
            <person name="Gonzalez Plaza J.J."/>
            <person name="Mohagan A."/>
            <person name="Rafanomezantsoa J.J."/>
            <person name="Fisher B."/>
            <person name="Engel M.S."/>
            <person name="Roisin Y."/>
            <person name="Evans T.A."/>
            <person name="Scheffrahn R."/>
            <person name="Bourguignon T."/>
        </authorList>
    </citation>
    <scope>NUCLEOTIDE SEQUENCE</scope>
    <source>
        <strain evidence="23">PN1380_0</strain>
    </source>
</reference>
<comment type="subcellular location">
    <subcellularLocation>
        <location evidence="2">Mitochondrion inner membrane</location>
        <topology evidence="2">Multi-pass membrane protein</topology>
    </subcellularLocation>
</comment>
<keyword evidence="8 20" id="KW-0812">Transmembrane</keyword>
<evidence type="ECO:0000256" key="15">
    <source>
        <dbReference type="ARBA" id="ARBA00023128"/>
    </source>
</evidence>
<comment type="similarity">
    <text evidence="17 20">Belongs to the cytochrome b family.</text>
</comment>
<keyword evidence="12 20" id="KW-1133">Transmembrane helix</keyword>
<feature type="binding site" evidence="18">
    <location>
        <position position="202"/>
    </location>
    <ligand>
        <name>a ubiquinone</name>
        <dbReference type="ChEBI" id="CHEBI:16389"/>
    </ligand>
</feature>
<feature type="binding site" description="axial binding residue" evidence="19">
    <location>
        <position position="98"/>
    </location>
    <ligand>
        <name>heme b</name>
        <dbReference type="ChEBI" id="CHEBI:60344"/>
        <label>b566</label>
    </ligand>
    <ligandPart>
        <name>Fe</name>
        <dbReference type="ChEBI" id="CHEBI:18248"/>
    </ligandPart>
</feature>
<evidence type="ECO:0000256" key="14">
    <source>
        <dbReference type="ARBA" id="ARBA00023075"/>
    </source>
</evidence>
<dbReference type="PROSITE" id="PS51002">
    <property type="entry name" value="CYTB_NTER"/>
    <property type="match status" value="1"/>
</dbReference>
<dbReference type="Gene3D" id="1.20.810.10">
    <property type="entry name" value="Cytochrome Bc1 Complex, Chain C"/>
    <property type="match status" value="1"/>
</dbReference>
<keyword evidence="14" id="KW-0830">Ubiquinone</keyword>
<evidence type="ECO:0000256" key="1">
    <source>
        <dbReference type="ARBA" id="ARBA00002566"/>
    </source>
</evidence>
<dbReference type="FunFam" id="1.20.810.10:FF:000002">
    <property type="entry name" value="Cytochrome b"/>
    <property type="match status" value="1"/>
</dbReference>
<evidence type="ECO:0000256" key="3">
    <source>
        <dbReference type="ARBA" id="ARBA00011649"/>
    </source>
</evidence>
<dbReference type="EMBL" id="OM991430">
    <property type="protein sequence ID" value="URX54368.1"/>
    <property type="molecule type" value="Genomic_DNA"/>
</dbReference>
<keyword evidence="16 20" id="KW-0472">Membrane</keyword>
<evidence type="ECO:0000256" key="7">
    <source>
        <dbReference type="ARBA" id="ARBA00022660"/>
    </source>
</evidence>
<evidence type="ECO:0000256" key="13">
    <source>
        <dbReference type="ARBA" id="ARBA00023004"/>
    </source>
</evidence>
<dbReference type="GO" id="GO:0046872">
    <property type="term" value="F:metal ion binding"/>
    <property type="evidence" value="ECO:0007669"/>
    <property type="project" value="UniProtKB-UniRule"/>
</dbReference>
<accession>A0A8X8RI04</accession>
<keyword evidence="11 20" id="KW-0249">Electron transport</keyword>
<feature type="domain" description="Cytochrome b/b6 N-terminal region profile" evidence="21">
    <location>
        <begin position="1"/>
        <end position="210"/>
    </location>
</feature>
<feature type="domain" description="Cytochrome b/b6 C-terminal region profile" evidence="22">
    <location>
        <begin position="211"/>
        <end position="377"/>
    </location>
</feature>
<dbReference type="CDD" id="cd00284">
    <property type="entry name" value="Cytochrome_b_N"/>
    <property type="match status" value="1"/>
</dbReference>
<evidence type="ECO:0000256" key="10">
    <source>
        <dbReference type="ARBA" id="ARBA00022792"/>
    </source>
</evidence>
<dbReference type="GO" id="GO:0006122">
    <property type="term" value="P:mitochondrial electron transport, ubiquinol to cytochrome c"/>
    <property type="evidence" value="ECO:0007669"/>
    <property type="project" value="TreeGrafter"/>
</dbReference>
<dbReference type="GO" id="GO:0045275">
    <property type="term" value="C:respiratory chain complex III"/>
    <property type="evidence" value="ECO:0007669"/>
    <property type="project" value="InterPro"/>
</dbReference>
<dbReference type="GO" id="GO:0005743">
    <property type="term" value="C:mitochondrial inner membrane"/>
    <property type="evidence" value="ECO:0007669"/>
    <property type="project" value="UniProtKB-SubCell"/>
</dbReference>
<dbReference type="PIRSF" id="PIRSF038885">
    <property type="entry name" value="COB"/>
    <property type="match status" value="1"/>
</dbReference>
<feature type="transmembrane region" description="Helical" evidence="20">
    <location>
        <begin position="141"/>
        <end position="159"/>
    </location>
</feature>
<evidence type="ECO:0000256" key="12">
    <source>
        <dbReference type="ARBA" id="ARBA00022989"/>
    </source>
</evidence>
<dbReference type="PANTHER" id="PTHR19271:SF16">
    <property type="entry name" value="CYTOCHROME B"/>
    <property type="match status" value="1"/>
</dbReference>
<dbReference type="GO" id="GO:0008121">
    <property type="term" value="F:quinol-cytochrome-c reductase activity"/>
    <property type="evidence" value="ECO:0007669"/>
    <property type="project" value="InterPro"/>
</dbReference>
<evidence type="ECO:0000256" key="17">
    <source>
        <dbReference type="ARBA" id="ARBA00061233"/>
    </source>
</evidence>
<dbReference type="PROSITE" id="PS51003">
    <property type="entry name" value="CYTB_CTER"/>
    <property type="match status" value="1"/>
</dbReference>
<feature type="transmembrane region" description="Helical" evidence="20">
    <location>
        <begin position="111"/>
        <end position="134"/>
    </location>
</feature>
<dbReference type="InterPro" id="IPR030689">
    <property type="entry name" value="Cytochrome_b"/>
</dbReference>
<keyword evidence="15 20" id="KW-0496">Mitochondrion</keyword>
<feature type="binding site" description="axial binding residue" evidence="19">
    <location>
        <position position="84"/>
    </location>
    <ligand>
        <name>heme b</name>
        <dbReference type="ChEBI" id="CHEBI:60344"/>
        <label>b562</label>
    </ligand>
    <ligandPart>
        <name>Fe</name>
        <dbReference type="ChEBI" id="CHEBI:18248"/>
    </ligandPart>
</feature>
<comment type="cofactor">
    <cofactor evidence="20">
        <name>heme b</name>
        <dbReference type="ChEBI" id="CHEBI:60344"/>
    </cofactor>
    <text evidence="20">Binds 2 heme groups non-covalently.</text>
</comment>
<organism evidence="23">
    <name type="scientific">Calcaritermes nigriceps</name>
    <dbReference type="NCBI Taxonomy" id="906891"/>
    <lineage>
        <taxon>Eukaryota</taxon>
        <taxon>Metazoa</taxon>
        <taxon>Ecdysozoa</taxon>
        <taxon>Arthropoda</taxon>
        <taxon>Hexapoda</taxon>
        <taxon>Insecta</taxon>
        <taxon>Pterygota</taxon>
        <taxon>Neoptera</taxon>
        <taxon>Polyneoptera</taxon>
        <taxon>Dictyoptera</taxon>
        <taxon>Blattodea</taxon>
        <taxon>Blattoidea</taxon>
        <taxon>Termitoidae</taxon>
        <taxon>Kalotermitidae</taxon>
        <taxon>Glyptotermitinae</taxon>
        <taxon>Calcaritermes</taxon>
    </lineage>
</organism>
<dbReference type="SUPFAM" id="SSF81342">
    <property type="entry name" value="Transmembrane di-heme cytochromes"/>
    <property type="match status" value="1"/>
</dbReference>
<keyword evidence="6 19" id="KW-0349">Heme</keyword>
<evidence type="ECO:0000256" key="4">
    <source>
        <dbReference type="ARBA" id="ARBA00013531"/>
    </source>
</evidence>
<dbReference type="InterPro" id="IPR048259">
    <property type="entry name" value="Cytochrome_b_N_euk/bac"/>
</dbReference>
<comment type="cofactor">
    <cofactor evidence="19">
        <name>heme</name>
        <dbReference type="ChEBI" id="CHEBI:30413"/>
    </cofactor>
    <text evidence="19">Binds 2 heme groups non-covalently.</text>
</comment>